<reference evidence="2" key="1">
    <citation type="journal article" date="2019" name="Int. J. Syst. Evol. Microbiol.">
        <title>The Global Catalogue of Microorganisms (GCM) 10K type strain sequencing project: providing services to taxonomists for standard genome sequencing and annotation.</title>
        <authorList>
            <consortium name="The Broad Institute Genomics Platform"/>
            <consortium name="The Broad Institute Genome Sequencing Center for Infectious Disease"/>
            <person name="Wu L."/>
            <person name="Ma J."/>
        </authorList>
    </citation>
    <scope>NUCLEOTIDE SEQUENCE [LARGE SCALE GENOMIC DNA]</scope>
    <source>
        <strain evidence="2">KCTC 33676</strain>
    </source>
</reference>
<dbReference type="Proteomes" id="UP001597497">
    <property type="component" value="Unassembled WGS sequence"/>
</dbReference>
<keyword evidence="2" id="KW-1185">Reference proteome</keyword>
<dbReference type="EMBL" id="JBHUMM010000014">
    <property type="protein sequence ID" value="MFD2671746.1"/>
    <property type="molecule type" value="Genomic_DNA"/>
</dbReference>
<protein>
    <recommendedName>
        <fullName evidence="3">Hsp20/alpha crystallin family protein</fullName>
    </recommendedName>
</protein>
<dbReference type="CDD" id="cd00298">
    <property type="entry name" value="ACD_sHsps_p23-like"/>
    <property type="match status" value="1"/>
</dbReference>
<evidence type="ECO:0008006" key="3">
    <source>
        <dbReference type="Google" id="ProtNLM"/>
    </source>
</evidence>
<evidence type="ECO:0000313" key="2">
    <source>
        <dbReference type="Proteomes" id="UP001597497"/>
    </source>
</evidence>
<evidence type="ECO:0000313" key="1">
    <source>
        <dbReference type="EMBL" id="MFD2671746.1"/>
    </source>
</evidence>
<gene>
    <name evidence="1" type="ORF">ACFSUC_09020</name>
</gene>
<name>A0ABW5R9M0_9BACL</name>
<sequence>MSKGQDPRSFDWDNLEKLLGTSLPLIPKGIRERIENSGWVESYVQDMLTKMMPTSTISSTSPTETNTELQWEEFETHKNLILKMRIPETIHPRSVHVQVGRGHVKIYGLPKDGSQIIPLSQTVDHLHCRAFCKNRSLLIRMRKETETEAYREIRVRHEKS</sequence>
<accession>A0ABW5R9M0</accession>
<organism evidence="1 2">
    <name type="scientific">Marinicrinis sediminis</name>
    <dbReference type="NCBI Taxonomy" id="1652465"/>
    <lineage>
        <taxon>Bacteria</taxon>
        <taxon>Bacillati</taxon>
        <taxon>Bacillota</taxon>
        <taxon>Bacilli</taxon>
        <taxon>Bacillales</taxon>
        <taxon>Paenibacillaceae</taxon>
    </lineage>
</organism>
<comment type="caution">
    <text evidence="1">The sequence shown here is derived from an EMBL/GenBank/DDBJ whole genome shotgun (WGS) entry which is preliminary data.</text>
</comment>
<dbReference type="RefSeq" id="WP_379929220.1">
    <property type="nucleotide sequence ID" value="NZ_JBHUMM010000014.1"/>
</dbReference>
<proteinExistence type="predicted"/>